<reference evidence="4" key="1">
    <citation type="submission" date="2020-05" db="EMBL/GenBank/DDBJ databases">
        <title>Phylogenomic resolution of chytrid fungi.</title>
        <authorList>
            <person name="Stajich J.E."/>
            <person name="Amses K."/>
            <person name="Simmons R."/>
            <person name="Seto K."/>
            <person name="Myers J."/>
            <person name="Bonds A."/>
            <person name="Quandt C.A."/>
            <person name="Barry K."/>
            <person name="Liu P."/>
            <person name="Grigoriev I."/>
            <person name="Longcore J.E."/>
            <person name="James T.Y."/>
        </authorList>
    </citation>
    <scope>NUCLEOTIDE SEQUENCE</scope>
    <source>
        <strain evidence="4">PLAUS21</strain>
    </source>
</reference>
<feature type="compositionally biased region" description="Polar residues" evidence="3">
    <location>
        <begin position="739"/>
        <end position="756"/>
    </location>
</feature>
<gene>
    <name evidence="4" type="ORF">HK103_006423</name>
</gene>
<dbReference type="AlphaFoldDB" id="A0AAD5UL26"/>
<accession>A0AAD5UL26</accession>
<dbReference type="GO" id="GO:0005829">
    <property type="term" value="C:cytosol"/>
    <property type="evidence" value="ECO:0007669"/>
    <property type="project" value="TreeGrafter"/>
</dbReference>
<comment type="caution">
    <text evidence="4">The sequence shown here is derived from an EMBL/GenBank/DDBJ whole genome shotgun (WGS) entry which is preliminary data.</text>
</comment>
<protein>
    <recommendedName>
        <fullName evidence="6">SAPS-domain-containing protein</fullName>
    </recommendedName>
</protein>
<dbReference type="Proteomes" id="UP001210925">
    <property type="component" value="Unassembled WGS sequence"/>
</dbReference>
<evidence type="ECO:0000313" key="5">
    <source>
        <dbReference type="Proteomes" id="UP001210925"/>
    </source>
</evidence>
<proteinExistence type="inferred from homology"/>
<evidence type="ECO:0000256" key="2">
    <source>
        <dbReference type="ARBA" id="ARBA00023306"/>
    </source>
</evidence>
<evidence type="ECO:0000313" key="4">
    <source>
        <dbReference type="EMBL" id="KAJ3261114.1"/>
    </source>
</evidence>
<dbReference type="GO" id="GO:0019903">
    <property type="term" value="F:protein phosphatase binding"/>
    <property type="evidence" value="ECO:0007669"/>
    <property type="project" value="InterPro"/>
</dbReference>
<comment type="similarity">
    <text evidence="1">Belongs to the SAPS family.</text>
</comment>
<dbReference type="EMBL" id="JADGKB010000007">
    <property type="protein sequence ID" value="KAJ3261114.1"/>
    <property type="molecule type" value="Genomic_DNA"/>
</dbReference>
<feature type="compositionally biased region" description="Acidic residues" evidence="3">
    <location>
        <begin position="676"/>
        <end position="693"/>
    </location>
</feature>
<keyword evidence="2" id="KW-0131">Cell cycle</keyword>
<evidence type="ECO:0008006" key="6">
    <source>
        <dbReference type="Google" id="ProtNLM"/>
    </source>
</evidence>
<name>A0AAD5UL26_9FUNG</name>
<dbReference type="InterPro" id="IPR007587">
    <property type="entry name" value="SAPS"/>
</dbReference>
<dbReference type="PANTHER" id="PTHR12634:SF8">
    <property type="entry name" value="FIERY MOUNTAIN, ISOFORM D"/>
    <property type="match status" value="1"/>
</dbReference>
<evidence type="ECO:0000256" key="1">
    <source>
        <dbReference type="ARBA" id="ARBA00006180"/>
    </source>
</evidence>
<feature type="region of interest" description="Disordered" evidence="3">
    <location>
        <begin position="676"/>
        <end position="756"/>
    </location>
</feature>
<dbReference type="GO" id="GO:0019888">
    <property type="term" value="F:protein phosphatase regulator activity"/>
    <property type="evidence" value="ECO:0007669"/>
    <property type="project" value="TreeGrafter"/>
</dbReference>
<sequence length="756" mass="85216">MFWKFGFHNASAIEGIIEKEGATLDDVMREDELLQEVKAQNAKLLELYLSLTYPFVASEIFGCEIMTIIDALFQNQDVLTDFWKFLEKEDNLNSLNATYFAKINTVLLTKKTAAMVGFLKESPTAYKSLVKHLNCNPIADLILNIIKVEDLPEGQGVLKWLRDQGLIMNLVSLLDPKLDAECHTIASQTLIDIITLTYQPANAFDPTAPPEVARPSGGNNNLLIMEMKTEKILTQLIDFMLDRTSENCTTSLINGISVIMELIRRYCSEIESAEVQHHEFNVRNQNGNPNTPYPGLDKIIALSIDLNDLFYGQPVDTTVGKQIPLGSERLKICELFAEFIHLQYLFASSPLFDMMVCPTDDESAAPEVTVVDGLIMLTESFIREKIMERCIGLFFAFPWNNFIHSVVYDMIAKIFNTYSFTANLAGQYGYQKTPSEAALNEMNDEPSFAQLKMKVVRQTVKKLIVSIFQSGTLIQQITNAQRLNDYHVEQPKGFRLGYMGHLTYISEETCKLFEKCAEELDDELHNYIHSEEWHEYVNHTFRQTQEADRQTLGGTKPEQVGGVSAFGGAGSAVDDDFKSKPVVLVKSSVHDIDDDNAEKNLNSESVDAYHDQFTRYLCQQMVKDLPDRFMGADSSDDEEEKKWIGDVEDKEVEFDINEAISQDALYAVRNFHRDGDDETMSDDLESVQQEMEDFPTSAVPDSQNDPARNLPKLVEGIETLSPTSTAGKPSSWEADFSNMKVSSDTPIPSNPLTDIK</sequence>
<dbReference type="PANTHER" id="PTHR12634">
    <property type="entry name" value="SIT4 YEAST -ASSOCIATING PROTEIN-RELATED"/>
    <property type="match status" value="1"/>
</dbReference>
<dbReference type="GO" id="GO:0005634">
    <property type="term" value="C:nucleus"/>
    <property type="evidence" value="ECO:0007669"/>
    <property type="project" value="TreeGrafter"/>
</dbReference>
<keyword evidence="5" id="KW-1185">Reference proteome</keyword>
<evidence type="ECO:0000256" key="3">
    <source>
        <dbReference type="SAM" id="MobiDB-lite"/>
    </source>
</evidence>
<dbReference type="Pfam" id="PF04499">
    <property type="entry name" value="SAPS"/>
    <property type="match status" value="1"/>
</dbReference>
<organism evidence="4 5">
    <name type="scientific">Boothiomyces macroporosus</name>
    <dbReference type="NCBI Taxonomy" id="261099"/>
    <lineage>
        <taxon>Eukaryota</taxon>
        <taxon>Fungi</taxon>
        <taxon>Fungi incertae sedis</taxon>
        <taxon>Chytridiomycota</taxon>
        <taxon>Chytridiomycota incertae sedis</taxon>
        <taxon>Chytridiomycetes</taxon>
        <taxon>Rhizophydiales</taxon>
        <taxon>Terramycetaceae</taxon>
        <taxon>Boothiomyces</taxon>
    </lineage>
</organism>